<feature type="coiled-coil region" evidence="1">
    <location>
        <begin position="4"/>
        <end position="31"/>
    </location>
</feature>
<reference evidence="3 4" key="1">
    <citation type="submission" date="2007-08" db="EMBL/GenBank/DDBJ databases">
        <title>Complete sequence of Roseiflexus castenholzii DSM 13941.</title>
        <authorList>
            <consortium name="US DOE Joint Genome Institute"/>
            <person name="Copeland A."/>
            <person name="Lucas S."/>
            <person name="Lapidus A."/>
            <person name="Barry K."/>
            <person name="Glavina del Rio T."/>
            <person name="Dalin E."/>
            <person name="Tice H."/>
            <person name="Pitluck S."/>
            <person name="Thompson L.S."/>
            <person name="Brettin T."/>
            <person name="Bruce D."/>
            <person name="Detter J.C."/>
            <person name="Han C."/>
            <person name="Tapia R."/>
            <person name="Schmutz J."/>
            <person name="Larimer F."/>
            <person name="Land M."/>
            <person name="Hauser L."/>
            <person name="Kyrpides N."/>
            <person name="Mikhailova N."/>
            <person name="Bryant D.A."/>
            <person name="Hanada S."/>
            <person name="Tsukatani Y."/>
            <person name="Richardson P."/>
        </authorList>
    </citation>
    <scope>NUCLEOTIDE SEQUENCE [LARGE SCALE GENOMIC DNA]</scope>
    <source>
        <strain evidence="4">DSM 13941 / HLO8</strain>
    </source>
</reference>
<dbReference type="Pfam" id="PF00990">
    <property type="entry name" value="GGDEF"/>
    <property type="match status" value="1"/>
</dbReference>
<dbReference type="OrthoDB" id="9783388at2"/>
<name>A7NQM5_ROSCS</name>
<dbReference type="Proteomes" id="UP000000263">
    <property type="component" value="Chromosome"/>
</dbReference>
<dbReference type="Pfam" id="PF01590">
    <property type="entry name" value="GAF"/>
    <property type="match status" value="1"/>
</dbReference>
<dbReference type="InterPro" id="IPR043128">
    <property type="entry name" value="Rev_trsase/Diguanyl_cyclase"/>
</dbReference>
<evidence type="ECO:0000313" key="3">
    <source>
        <dbReference type="EMBL" id="ABU59871.1"/>
    </source>
</evidence>
<dbReference type="SMART" id="SM00065">
    <property type="entry name" value="GAF"/>
    <property type="match status" value="3"/>
</dbReference>
<organism evidence="3 4">
    <name type="scientific">Roseiflexus castenholzii (strain DSM 13941 / HLO8)</name>
    <dbReference type="NCBI Taxonomy" id="383372"/>
    <lineage>
        <taxon>Bacteria</taxon>
        <taxon>Bacillati</taxon>
        <taxon>Chloroflexota</taxon>
        <taxon>Chloroflexia</taxon>
        <taxon>Chloroflexales</taxon>
        <taxon>Roseiflexineae</taxon>
        <taxon>Roseiflexaceae</taxon>
        <taxon>Roseiflexus</taxon>
    </lineage>
</organism>
<dbReference type="PROSITE" id="PS50887">
    <property type="entry name" value="GGDEF"/>
    <property type="match status" value="1"/>
</dbReference>
<dbReference type="SUPFAM" id="SSF55073">
    <property type="entry name" value="Nucleotide cyclase"/>
    <property type="match status" value="1"/>
</dbReference>
<sequence length="732" mass="81650">MSDAEALQSENEALKARIRELERRLTEARTAPNRRATEDDATAFHQTALAIMNRLDLNNVLEAIVAHAAHLANTTHGYLYLRRPDADVMDMRFCTGRIALNRGSVIEPGEGISGRVWQSGEPMMVENYRMWEGRLDRLEETDFGAMIAVPLKSNGAVIGVLGVAYDTPDGVDFHSIAALLMRFADLAAIAIDNAQLYTKAQTELAERVRREAELRDTTQHLHDLYTVAHRQAQELRLLGEVRATLAREISLPSIFRTVVESLASTFGYTQVCIYLRAHDELVLQHQVGYHFIYERIPVGVGIISRTILSERPTLVADVSADPDFLGAIDGVVSEVCVPLRDRGKVIGALNIESRHGVVLTDDDLRLMTELAEHINVAIDRAGLYEQLWRHLQQLDALYSIMGDITGNLHLDNVLTTIVERMIALVRAKHGALALYDAQHNDLLVHLSINMDYDYTGVRLALGEGAMGKAALKRHPVVVYDYRSWRERSLQCEAESTANVLAVPLLAGAELIGAMSAGDSDLKRIFTEDDVRLLSMFAQQATIAIKNARLFAEVQHLAITDPLMGIYNRRYFFVAARREFERARRHRHPLAVILADLDDFKQINDVYGHPIGDRVLQMVSTVFRRELRSGDLLARYGGEEIIALLPETDHEGAVRGVERLRLILAQAVVATNQGDVSVTASFGVAIFAEPFDVPNVEQLITQADQALLRAKQAGKNRVEVWHEKDHVGQSRSV</sequence>
<evidence type="ECO:0000313" key="4">
    <source>
        <dbReference type="Proteomes" id="UP000000263"/>
    </source>
</evidence>
<dbReference type="CDD" id="cd01949">
    <property type="entry name" value="GGDEF"/>
    <property type="match status" value="1"/>
</dbReference>
<evidence type="ECO:0000256" key="1">
    <source>
        <dbReference type="SAM" id="Coils"/>
    </source>
</evidence>
<proteinExistence type="predicted"/>
<dbReference type="eggNOG" id="COG2203">
    <property type="taxonomic scope" value="Bacteria"/>
</dbReference>
<keyword evidence="1" id="KW-0175">Coiled coil</keyword>
<dbReference type="STRING" id="383372.Rcas_3833"/>
<keyword evidence="4" id="KW-1185">Reference proteome</keyword>
<dbReference type="HOGENOM" id="CLU_385324_0_0_0"/>
<dbReference type="SMART" id="SM00267">
    <property type="entry name" value="GGDEF"/>
    <property type="match status" value="1"/>
</dbReference>
<dbReference type="GO" id="GO:0052621">
    <property type="term" value="F:diguanylate cyclase activity"/>
    <property type="evidence" value="ECO:0007669"/>
    <property type="project" value="TreeGrafter"/>
</dbReference>
<feature type="domain" description="GGDEF" evidence="2">
    <location>
        <begin position="587"/>
        <end position="722"/>
    </location>
</feature>
<dbReference type="AlphaFoldDB" id="A7NQM5"/>
<dbReference type="InterPro" id="IPR029787">
    <property type="entry name" value="Nucleotide_cyclase"/>
</dbReference>
<dbReference type="CDD" id="cd14724">
    <property type="entry name" value="ZIP_Gal4-like_1"/>
    <property type="match status" value="1"/>
</dbReference>
<dbReference type="PANTHER" id="PTHR45138:SF9">
    <property type="entry name" value="DIGUANYLATE CYCLASE DGCM-RELATED"/>
    <property type="match status" value="1"/>
</dbReference>
<dbReference type="PANTHER" id="PTHR45138">
    <property type="entry name" value="REGULATORY COMPONENTS OF SENSORY TRANSDUCTION SYSTEM"/>
    <property type="match status" value="1"/>
</dbReference>
<dbReference type="InterPro" id="IPR000160">
    <property type="entry name" value="GGDEF_dom"/>
</dbReference>
<dbReference type="InterPro" id="IPR029016">
    <property type="entry name" value="GAF-like_dom_sf"/>
</dbReference>
<dbReference type="InterPro" id="IPR050469">
    <property type="entry name" value="Diguanylate_Cyclase"/>
</dbReference>
<dbReference type="eggNOG" id="COG2199">
    <property type="taxonomic scope" value="Bacteria"/>
</dbReference>
<dbReference type="FunFam" id="3.30.70.270:FF:000001">
    <property type="entry name" value="Diguanylate cyclase domain protein"/>
    <property type="match status" value="1"/>
</dbReference>
<dbReference type="Gene3D" id="3.30.450.40">
    <property type="match status" value="3"/>
</dbReference>
<dbReference type="NCBIfam" id="TIGR00254">
    <property type="entry name" value="GGDEF"/>
    <property type="match status" value="1"/>
</dbReference>
<dbReference type="Pfam" id="PF13185">
    <property type="entry name" value="GAF_2"/>
    <property type="match status" value="2"/>
</dbReference>
<accession>A7NQM5</accession>
<dbReference type="InterPro" id="IPR003018">
    <property type="entry name" value="GAF"/>
</dbReference>
<gene>
    <name evidence="3" type="ordered locus">Rcas_3833</name>
</gene>
<evidence type="ECO:0000259" key="2">
    <source>
        <dbReference type="PROSITE" id="PS50887"/>
    </source>
</evidence>
<dbReference type="EMBL" id="CP000804">
    <property type="protein sequence ID" value="ABU59871.1"/>
    <property type="molecule type" value="Genomic_DNA"/>
</dbReference>
<dbReference type="SUPFAM" id="SSF55781">
    <property type="entry name" value="GAF domain-like"/>
    <property type="match status" value="3"/>
</dbReference>
<dbReference type="Gene3D" id="3.30.70.270">
    <property type="match status" value="1"/>
</dbReference>
<dbReference type="RefSeq" id="WP_012122294.1">
    <property type="nucleotide sequence ID" value="NC_009767.1"/>
</dbReference>
<protein>
    <submittedName>
        <fullName evidence="3">Diguanylate cyclase with GAF sensor</fullName>
    </submittedName>
</protein>
<dbReference type="KEGG" id="rca:Rcas_3833"/>